<protein>
    <recommendedName>
        <fullName evidence="2">Tubulin-folding cofactor D ARM repeats domain-containing protein</fullName>
    </recommendedName>
</protein>
<feature type="region of interest" description="Disordered" evidence="1">
    <location>
        <begin position="194"/>
        <end position="216"/>
    </location>
</feature>
<evidence type="ECO:0000313" key="3">
    <source>
        <dbReference type="Proteomes" id="UP000887561"/>
    </source>
</evidence>
<dbReference type="GO" id="GO:0007023">
    <property type="term" value="P:post-chaperonin tubulin folding pathway"/>
    <property type="evidence" value="ECO:0007669"/>
    <property type="project" value="InterPro"/>
</dbReference>
<evidence type="ECO:0000313" key="4">
    <source>
        <dbReference type="WBParaSite" id="scaffold51497_cov326.g25244"/>
    </source>
</evidence>
<dbReference type="GO" id="GO:0005096">
    <property type="term" value="F:GTPase activator activity"/>
    <property type="evidence" value="ECO:0007669"/>
    <property type="project" value="InterPro"/>
</dbReference>
<dbReference type="WBParaSite" id="scaffold51497_cov326.g25244">
    <property type="protein sequence ID" value="scaffold51497_cov326.g25244"/>
    <property type="gene ID" value="scaffold51497_cov326.g25244"/>
</dbReference>
<dbReference type="GO" id="GO:0070830">
    <property type="term" value="P:bicellular tight junction assembly"/>
    <property type="evidence" value="ECO:0007669"/>
    <property type="project" value="TreeGrafter"/>
</dbReference>
<proteinExistence type="predicted"/>
<accession>A0A915MVC9</accession>
<dbReference type="GO" id="GO:0016328">
    <property type="term" value="C:lateral plasma membrane"/>
    <property type="evidence" value="ECO:0007669"/>
    <property type="project" value="TreeGrafter"/>
</dbReference>
<evidence type="ECO:0000259" key="2">
    <source>
        <dbReference type="Pfam" id="PF25767"/>
    </source>
</evidence>
<keyword evidence="3" id="KW-1185">Reference proteome</keyword>
<dbReference type="InterPro" id="IPR058033">
    <property type="entry name" value="ARM_TBCD_2nd"/>
</dbReference>
<dbReference type="PANTHER" id="PTHR12658">
    <property type="entry name" value="BETA-TUBULIN COFACTOR D"/>
    <property type="match status" value="1"/>
</dbReference>
<dbReference type="PANTHER" id="PTHR12658:SF0">
    <property type="entry name" value="TUBULIN-SPECIFIC CHAPERONE D"/>
    <property type="match status" value="1"/>
</dbReference>
<organism evidence="3 4">
    <name type="scientific">Meloidogyne javanica</name>
    <name type="common">Root-knot nematode worm</name>
    <dbReference type="NCBI Taxonomy" id="6303"/>
    <lineage>
        <taxon>Eukaryota</taxon>
        <taxon>Metazoa</taxon>
        <taxon>Ecdysozoa</taxon>
        <taxon>Nematoda</taxon>
        <taxon>Chromadorea</taxon>
        <taxon>Rhabditida</taxon>
        <taxon>Tylenchina</taxon>
        <taxon>Tylenchomorpha</taxon>
        <taxon>Tylenchoidea</taxon>
        <taxon>Meloidogynidae</taxon>
        <taxon>Meloidogyninae</taxon>
        <taxon>Meloidogyne</taxon>
        <taxon>Meloidogyne incognita group</taxon>
    </lineage>
</organism>
<dbReference type="Proteomes" id="UP000887561">
    <property type="component" value="Unplaced"/>
</dbReference>
<dbReference type="GO" id="GO:0048487">
    <property type="term" value="F:beta-tubulin binding"/>
    <property type="evidence" value="ECO:0007669"/>
    <property type="project" value="InterPro"/>
</dbReference>
<sequence>MLVIWLMLICKNPFNLELRYSRNDLTTTNSSTSYTSFAENIVCCLDEILESETVDGALLVVPTLLAQILTRAPVNTKALETRFFNFQNVFDKFQSETDGGRQLINLLALANALLKWGRRRDIKPFTEHLFSSLSKDFLFSQCPNILVRHLISKLLQRISLVLLRPKLASWRYRCGYRSIEETLKRDKNLKIDSASSLQDTKGHSNEEENSKNDDDDSDIPYDLIEIILGQLLLKLRDRDNL</sequence>
<dbReference type="GO" id="GO:0007021">
    <property type="term" value="P:tubulin complex assembly"/>
    <property type="evidence" value="ECO:0007669"/>
    <property type="project" value="InterPro"/>
</dbReference>
<dbReference type="GO" id="GO:0034333">
    <property type="term" value="P:adherens junction assembly"/>
    <property type="evidence" value="ECO:0007669"/>
    <property type="project" value="TreeGrafter"/>
</dbReference>
<feature type="compositionally biased region" description="Basic and acidic residues" evidence="1">
    <location>
        <begin position="200"/>
        <end position="212"/>
    </location>
</feature>
<dbReference type="InterPro" id="IPR033162">
    <property type="entry name" value="TBCD"/>
</dbReference>
<evidence type="ECO:0000256" key="1">
    <source>
        <dbReference type="SAM" id="MobiDB-lite"/>
    </source>
</evidence>
<dbReference type="Pfam" id="PF25767">
    <property type="entry name" value="ARM_TBCD_2nd"/>
    <property type="match status" value="1"/>
</dbReference>
<reference evidence="4" key="1">
    <citation type="submission" date="2022-11" db="UniProtKB">
        <authorList>
            <consortium name="WormBaseParasite"/>
        </authorList>
    </citation>
    <scope>IDENTIFICATION</scope>
</reference>
<dbReference type="GO" id="GO:0000226">
    <property type="term" value="P:microtubule cytoskeleton organization"/>
    <property type="evidence" value="ECO:0007669"/>
    <property type="project" value="TreeGrafter"/>
</dbReference>
<dbReference type="AlphaFoldDB" id="A0A915MVC9"/>
<feature type="domain" description="Tubulin-folding cofactor D ARM repeats" evidence="2">
    <location>
        <begin position="146"/>
        <end position="240"/>
    </location>
</feature>
<name>A0A915MVC9_MELJA</name>